<dbReference type="Proteomes" id="UP001044222">
    <property type="component" value="Chromosome 19"/>
</dbReference>
<keyword evidence="3" id="KW-1185">Reference proteome</keyword>
<gene>
    <name evidence="2" type="ORF">ANANG_G00314210</name>
</gene>
<feature type="region of interest" description="Disordered" evidence="1">
    <location>
        <begin position="1"/>
        <end position="30"/>
    </location>
</feature>
<evidence type="ECO:0000313" key="2">
    <source>
        <dbReference type="EMBL" id="KAG5830779.1"/>
    </source>
</evidence>
<protein>
    <submittedName>
        <fullName evidence="2">Uncharacterized protein</fullName>
    </submittedName>
</protein>
<dbReference type="AlphaFoldDB" id="A0A9D3LIK5"/>
<sequence>MRAGLSSRAGLLPAQREGERSGAGAAPRSRGYKFSGLWKTGVLTEAPRRCWLRGVSPSRATPHAVLINAHISQTHYSGVMVL</sequence>
<comment type="caution">
    <text evidence="2">The sequence shown here is derived from an EMBL/GenBank/DDBJ whole genome shotgun (WGS) entry which is preliminary data.</text>
</comment>
<evidence type="ECO:0000256" key="1">
    <source>
        <dbReference type="SAM" id="MobiDB-lite"/>
    </source>
</evidence>
<reference evidence="2" key="1">
    <citation type="submission" date="2021-01" db="EMBL/GenBank/DDBJ databases">
        <title>A chromosome-scale assembly of European eel, Anguilla anguilla.</title>
        <authorList>
            <person name="Henkel C."/>
            <person name="Jong-Raadsen S.A."/>
            <person name="Dufour S."/>
            <person name="Weltzien F.-A."/>
            <person name="Palstra A.P."/>
            <person name="Pelster B."/>
            <person name="Spaink H.P."/>
            <person name="Van Den Thillart G.E."/>
            <person name="Jansen H."/>
            <person name="Zahm M."/>
            <person name="Klopp C."/>
            <person name="Cedric C."/>
            <person name="Louis A."/>
            <person name="Berthelot C."/>
            <person name="Parey E."/>
            <person name="Roest Crollius H."/>
            <person name="Montfort J."/>
            <person name="Robinson-Rechavi M."/>
            <person name="Bucao C."/>
            <person name="Bouchez O."/>
            <person name="Gislard M."/>
            <person name="Lluch J."/>
            <person name="Milhes M."/>
            <person name="Lampietro C."/>
            <person name="Lopez Roques C."/>
            <person name="Donnadieu C."/>
            <person name="Braasch I."/>
            <person name="Desvignes T."/>
            <person name="Postlethwait J."/>
            <person name="Bobe J."/>
            <person name="Guiguen Y."/>
            <person name="Dirks R."/>
        </authorList>
    </citation>
    <scope>NUCLEOTIDE SEQUENCE</scope>
    <source>
        <strain evidence="2">Tag_6206</strain>
        <tissue evidence="2">Liver</tissue>
    </source>
</reference>
<dbReference type="EMBL" id="JAFIRN010000019">
    <property type="protein sequence ID" value="KAG5830779.1"/>
    <property type="molecule type" value="Genomic_DNA"/>
</dbReference>
<organism evidence="2 3">
    <name type="scientific">Anguilla anguilla</name>
    <name type="common">European freshwater eel</name>
    <name type="synonym">Muraena anguilla</name>
    <dbReference type="NCBI Taxonomy" id="7936"/>
    <lineage>
        <taxon>Eukaryota</taxon>
        <taxon>Metazoa</taxon>
        <taxon>Chordata</taxon>
        <taxon>Craniata</taxon>
        <taxon>Vertebrata</taxon>
        <taxon>Euteleostomi</taxon>
        <taxon>Actinopterygii</taxon>
        <taxon>Neopterygii</taxon>
        <taxon>Teleostei</taxon>
        <taxon>Anguilliformes</taxon>
        <taxon>Anguillidae</taxon>
        <taxon>Anguilla</taxon>
    </lineage>
</organism>
<accession>A0A9D3LIK5</accession>
<proteinExistence type="predicted"/>
<evidence type="ECO:0000313" key="3">
    <source>
        <dbReference type="Proteomes" id="UP001044222"/>
    </source>
</evidence>
<name>A0A9D3LIK5_ANGAN</name>